<reference evidence="3 4" key="1">
    <citation type="submission" date="2013-06" db="EMBL/GenBank/DDBJ databases">
        <title>Complete genome of orf virus NA1/11 and comparative genomic with other parapoxvirus.</title>
        <authorList>
            <person name="Li W."/>
            <person name="Hao W."/>
            <person name="Ning Z."/>
            <person name="Chi X."/>
            <person name="Tong C."/>
            <person name="Gao F."/>
            <person name="Song D."/>
            <person name="Li M."/>
            <person name="Luo S."/>
        </authorList>
    </citation>
    <scope>NUCLEOTIDE SEQUENCE [LARGE SCALE GENOMIC DNA]</scope>
    <source>
        <strain evidence="3">NA1/11</strain>
    </source>
</reference>
<protein>
    <recommendedName>
        <fullName evidence="5">Protein A6</fullName>
    </recommendedName>
</protein>
<proteinExistence type="predicted"/>
<organism evidence="3 4">
    <name type="scientific">Orf virus</name>
    <name type="common">ORFV</name>
    <dbReference type="NCBI Taxonomy" id="10258"/>
    <lineage>
        <taxon>Viruses</taxon>
        <taxon>Varidnaviria</taxon>
        <taxon>Bamfordvirae</taxon>
        <taxon>Nucleocytoviricota</taxon>
        <taxon>Pokkesviricetes</taxon>
        <taxon>Chitovirales</taxon>
        <taxon>Poxviridae</taxon>
        <taxon>Chordopoxvirinae</taxon>
        <taxon>Parapoxvirus</taxon>
        <taxon>Parapoxvirus orf</taxon>
    </lineage>
</organism>
<accession>A0A0F6N369</accession>
<organismHost>
    <name type="scientific">Homo sapiens</name>
    <name type="common">Human</name>
    <dbReference type="NCBI Taxonomy" id="9606"/>
</organismHost>
<organismHost>
    <name type="scientific">Capra hircus</name>
    <name type="common">Goat</name>
    <dbReference type="NCBI Taxonomy" id="9925"/>
</organismHost>
<organismHost>
    <name type="scientific">Ovis aries</name>
    <name type="common">Sheep</name>
    <dbReference type="NCBI Taxonomy" id="9940"/>
</organismHost>
<dbReference type="InterPro" id="IPR007008">
    <property type="entry name" value="Poxvirus_A6"/>
</dbReference>
<evidence type="ECO:0008006" key="5">
    <source>
        <dbReference type="Google" id="ProtNLM"/>
    </source>
</evidence>
<keyword evidence="2" id="KW-0946">Virion</keyword>
<dbReference type="Pfam" id="PF04924">
    <property type="entry name" value="Pox_A6"/>
    <property type="match status" value="1"/>
</dbReference>
<evidence type="ECO:0000313" key="4">
    <source>
        <dbReference type="Proteomes" id="UP000150883"/>
    </source>
</evidence>
<evidence type="ECO:0000313" key="3">
    <source>
        <dbReference type="EMBL" id="AHZ33779.1"/>
    </source>
</evidence>
<dbReference type="EMBL" id="KF234407">
    <property type="protein sequence ID" value="AHZ33779.1"/>
    <property type="molecule type" value="Genomic_DNA"/>
</dbReference>
<evidence type="ECO:0000256" key="2">
    <source>
        <dbReference type="ARBA" id="ARBA00022844"/>
    </source>
</evidence>
<dbReference type="Proteomes" id="UP000150883">
    <property type="component" value="Segment"/>
</dbReference>
<evidence type="ECO:0000256" key="1">
    <source>
        <dbReference type="ARBA" id="ARBA00004328"/>
    </source>
</evidence>
<sequence length="378" mass="43141">MDRLRTCYERFYNISRDHLSRGTGLCVDCLDFDTDVDTLVSMVPVLESSVCPIAPEMSEADVLALMKHFNYQALSFWFLKSNAVAKSVYNSIADAEEKREFARVFRDVLLAAQTLVSLNAMYRNMRNDTEEIIDDSKKIMEMISHVRGANGANAVMKILQNHYSFLVKCLNKVFSDENYVLKLVAVFDNSLMTDKQKLKEYQELLRVSAESAEHGIRCVSDLEVASVSVDGDRAKYLNFMKKVMSSMLVFQNKDLKPAKFATVVCKLYVVLYNEFKTNVEIGKLVRDIFVSLREKFSPQDLKSVGVKNIQTLVRYVANHRALYKEVLAREYWEREGSLVDIAQSVISENGITYCGRPIVVRELLDMIKEKIAEAAESE</sequence>
<comment type="subcellular location">
    <subcellularLocation>
        <location evidence="1">Virion</location>
    </subcellularLocation>
</comment>
<name>A0A0F6N369_ORFV</name>
<dbReference type="GO" id="GO:0044423">
    <property type="term" value="C:virion component"/>
    <property type="evidence" value="ECO:0007669"/>
    <property type="project" value="UniProtKB-KW"/>
</dbReference>